<evidence type="ECO:0000256" key="2">
    <source>
        <dbReference type="ARBA" id="ARBA00022448"/>
    </source>
</evidence>
<keyword evidence="6" id="KW-0472">Membrane</keyword>
<evidence type="ECO:0000256" key="5">
    <source>
        <dbReference type="ARBA" id="ARBA00022989"/>
    </source>
</evidence>
<dbReference type="Pfam" id="PF00209">
    <property type="entry name" value="SNF"/>
    <property type="match status" value="1"/>
</dbReference>
<keyword evidence="3 8" id="KW-0812">Transmembrane</keyword>
<dbReference type="InterPro" id="IPR000175">
    <property type="entry name" value="Na/ntran_symport"/>
</dbReference>
<dbReference type="SUPFAM" id="SSF161070">
    <property type="entry name" value="SNF-like"/>
    <property type="match status" value="1"/>
</dbReference>
<dbReference type="EMBL" id="BDGG01000006">
    <property type="protein sequence ID" value="GAV00621.1"/>
    <property type="molecule type" value="Genomic_DNA"/>
</dbReference>
<evidence type="ECO:0000256" key="6">
    <source>
        <dbReference type="ARBA" id="ARBA00023136"/>
    </source>
</evidence>
<dbReference type="InterPro" id="IPR037272">
    <property type="entry name" value="SNS_sf"/>
</dbReference>
<dbReference type="OrthoDB" id="6581954at2759"/>
<comment type="caution">
    <text evidence="9">The sequence shown here is derived from an EMBL/GenBank/DDBJ whole genome shotgun (WGS) entry which is preliminary data.</text>
</comment>
<dbReference type="PANTHER" id="PTHR11616:SF240">
    <property type="entry name" value="BLOATED TUBULES, ISOFORM B-RELATED"/>
    <property type="match status" value="1"/>
</dbReference>
<dbReference type="GO" id="GO:0005886">
    <property type="term" value="C:plasma membrane"/>
    <property type="evidence" value="ECO:0007669"/>
    <property type="project" value="TreeGrafter"/>
</dbReference>
<feature type="binding site" evidence="7">
    <location>
        <position position="26"/>
    </location>
    <ligand>
        <name>Na(+)</name>
        <dbReference type="ChEBI" id="CHEBI:29101"/>
        <label>1</label>
    </ligand>
</feature>
<keyword evidence="2 8" id="KW-0813">Transport</keyword>
<evidence type="ECO:0000256" key="8">
    <source>
        <dbReference type="RuleBase" id="RU003732"/>
    </source>
</evidence>
<dbReference type="GO" id="GO:0006865">
    <property type="term" value="P:amino acid transport"/>
    <property type="evidence" value="ECO:0007669"/>
    <property type="project" value="TreeGrafter"/>
</dbReference>
<evidence type="ECO:0000256" key="4">
    <source>
        <dbReference type="ARBA" id="ARBA00022847"/>
    </source>
</evidence>
<keyword evidence="4 8" id="KW-0769">Symport</keyword>
<name>A0A1D1VI79_RAMVA</name>
<feature type="binding site" evidence="7">
    <location>
        <position position="33"/>
    </location>
    <ligand>
        <name>Na(+)</name>
        <dbReference type="ChEBI" id="CHEBI:29101"/>
        <label>1</label>
    </ligand>
</feature>
<feature type="binding site" evidence="7">
    <location>
        <position position="29"/>
    </location>
    <ligand>
        <name>Na(+)</name>
        <dbReference type="ChEBI" id="CHEBI:29101"/>
        <label>1</label>
    </ligand>
</feature>
<accession>A0A1D1VI79</accession>
<feature type="binding site" evidence="7">
    <location>
        <position position="28"/>
    </location>
    <ligand>
        <name>Na(+)</name>
        <dbReference type="ChEBI" id="CHEBI:29101"/>
        <label>1</label>
    </ligand>
</feature>
<reference evidence="9 10" key="1">
    <citation type="journal article" date="2016" name="Nat. Commun.">
        <title>Extremotolerant tardigrade genome and improved radiotolerance of human cultured cells by tardigrade-unique protein.</title>
        <authorList>
            <person name="Hashimoto T."/>
            <person name="Horikawa D.D."/>
            <person name="Saito Y."/>
            <person name="Kuwahara H."/>
            <person name="Kozuka-Hata H."/>
            <person name="Shin-I T."/>
            <person name="Minakuchi Y."/>
            <person name="Ohishi K."/>
            <person name="Motoyama A."/>
            <person name="Aizu T."/>
            <person name="Enomoto A."/>
            <person name="Kondo K."/>
            <person name="Tanaka S."/>
            <person name="Hara Y."/>
            <person name="Koshikawa S."/>
            <person name="Sagara H."/>
            <person name="Miura T."/>
            <person name="Yokobori S."/>
            <person name="Miyagawa K."/>
            <person name="Suzuki Y."/>
            <person name="Kubo T."/>
            <person name="Oyama M."/>
            <person name="Kohara Y."/>
            <person name="Fujiyama A."/>
            <person name="Arakawa K."/>
            <person name="Katayama T."/>
            <person name="Toyoda A."/>
            <person name="Kunieda T."/>
        </authorList>
    </citation>
    <scope>NUCLEOTIDE SEQUENCE [LARGE SCALE GENOMIC DNA]</scope>
    <source>
        <strain evidence="9 10">YOKOZUNA-1</strain>
    </source>
</reference>
<keyword evidence="7" id="KW-0479">Metal-binding</keyword>
<dbReference type="STRING" id="947166.A0A1D1VI79"/>
<comment type="subcellular location">
    <subcellularLocation>
        <location evidence="1">Membrane</location>
        <topology evidence="1">Multi-pass membrane protein</topology>
    </subcellularLocation>
</comment>
<evidence type="ECO:0000256" key="3">
    <source>
        <dbReference type="ARBA" id="ARBA00022692"/>
    </source>
</evidence>
<keyword evidence="7" id="KW-0915">Sodium</keyword>
<dbReference type="PRINTS" id="PR00176">
    <property type="entry name" value="NANEUSMPORT"/>
</dbReference>
<protein>
    <recommendedName>
        <fullName evidence="8">Transporter</fullName>
    </recommendedName>
</protein>
<dbReference type="PROSITE" id="PS00610">
    <property type="entry name" value="NA_NEUROTRAN_SYMP_1"/>
    <property type="match status" value="1"/>
</dbReference>
<dbReference type="Proteomes" id="UP000186922">
    <property type="component" value="Unassembled WGS sequence"/>
</dbReference>
<dbReference type="PANTHER" id="PTHR11616">
    <property type="entry name" value="SODIUM/CHLORIDE DEPENDENT TRANSPORTER"/>
    <property type="match status" value="1"/>
</dbReference>
<dbReference type="GO" id="GO:0015293">
    <property type="term" value="F:symporter activity"/>
    <property type="evidence" value="ECO:0007669"/>
    <property type="project" value="UniProtKB-KW"/>
</dbReference>
<keyword evidence="10" id="KW-1185">Reference proteome</keyword>
<comment type="similarity">
    <text evidence="8">Belongs to the sodium:neurotransmitter symporter (SNF) (TC 2.A.22) family.</text>
</comment>
<evidence type="ECO:0000313" key="9">
    <source>
        <dbReference type="EMBL" id="GAV00621.1"/>
    </source>
</evidence>
<evidence type="ECO:0000256" key="7">
    <source>
        <dbReference type="PIRSR" id="PIRSR600175-1"/>
    </source>
</evidence>
<sequence length="78" mass="8572">MSIIAPPTPARANWANGREFFLSLVGLAVGIGNVWRFPYVCYNNGGGAFLIPYFISKPRSPEIHGHVVTSSFLTTLYL</sequence>
<proteinExistence type="inferred from homology"/>
<evidence type="ECO:0000256" key="1">
    <source>
        <dbReference type="ARBA" id="ARBA00004141"/>
    </source>
</evidence>
<evidence type="ECO:0000313" key="10">
    <source>
        <dbReference type="Proteomes" id="UP000186922"/>
    </source>
</evidence>
<dbReference type="PROSITE" id="PS50267">
    <property type="entry name" value="NA_NEUROTRAN_SYMP_3"/>
    <property type="match status" value="1"/>
</dbReference>
<gene>
    <name evidence="9" type="primary">RvY_11446-1</name>
    <name evidence="9" type="synonym">RvY_11446.1</name>
    <name evidence="9" type="ORF">RvY_11446</name>
</gene>
<dbReference type="AlphaFoldDB" id="A0A1D1VI79"/>
<organism evidence="9 10">
    <name type="scientific">Ramazzottius varieornatus</name>
    <name type="common">Water bear</name>
    <name type="synonym">Tardigrade</name>
    <dbReference type="NCBI Taxonomy" id="947166"/>
    <lineage>
        <taxon>Eukaryota</taxon>
        <taxon>Metazoa</taxon>
        <taxon>Ecdysozoa</taxon>
        <taxon>Tardigrada</taxon>
        <taxon>Eutardigrada</taxon>
        <taxon>Parachela</taxon>
        <taxon>Hypsibioidea</taxon>
        <taxon>Ramazzottiidae</taxon>
        <taxon>Ramazzottius</taxon>
    </lineage>
</organism>
<keyword evidence="5" id="KW-1133">Transmembrane helix</keyword>
<dbReference type="GO" id="GO:0035725">
    <property type="term" value="P:sodium ion transmembrane transport"/>
    <property type="evidence" value="ECO:0007669"/>
    <property type="project" value="TreeGrafter"/>
</dbReference>
<dbReference type="GO" id="GO:0046872">
    <property type="term" value="F:metal ion binding"/>
    <property type="evidence" value="ECO:0007669"/>
    <property type="project" value="UniProtKB-KW"/>
</dbReference>